<dbReference type="Gene3D" id="3.40.50.300">
    <property type="entry name" value="P-loop containing nucleotide triphosphate hydrolases"/>
    <property type="match status" value="3"/>
</dbReference>
<evidence type="ECO:0000256" key="7">
    <source>
        <dbReference type="ARBA" id="ARBA00022840"/>
    </source>
</evidence>
<keyword evidence="9 13" id="KW-0234">DNA repair</keyword>
<keyword evidence="19" id="KW-1185">Reference proteome</keyword>
<evidence type="ECO:0000256" key="6">
    <source>
        <dbReference type="ARBA" id="ARBA00022769"/>
    </source>
</evidence>
<comment type="subunit">
    <text evidence="11 13 14">Forms a heterotetramer with UvrA during the search for lesions. Interacts with UvrC in an incision complex.</text>
</comment>
<evidence type="ECO:0000256" key="2">
    <source>
        <dbReference type="ARBA" id="ARBA00008533"/>
    </source>
</evidence>
<feature type="domain" description="UVR" evidence="15">
    <location>
        <begin position="626"/>
        <end position="661"/>
    </location>
</feature>
<keyword evidence="8 13" id="KW-0267">Excision nuclease</keyword>
<gene>
    <name evidence="13 18" type="primary">uvrB</name>
    <name evidence="18" type="ORF">GCM10023311_22330</name>
</gene>
<dbReference type="NCBIfam" id="NF003673">
    <property type="entry name" value="PRK05298.1"/>
    <property type="match status" value="1"/>
</dbReference>
<dbReference type="Proteomes" id="UP001500433">
    <property type="component" value="Unassembled WGS sequence"/>
</dbReference>
<evidence type="ECO:0000256" key="10">
    <source>
        <dbReference type="ARBA" id="ARBA00023236"/>
    </source>
</evidence>
<dbReference type="Pfam" id="PF12344">
    <property type="entry name" value="UvrB"/>
    <property type="match status" value="1"/>
</dbReference>
<dbReference type="PANTHER" id="PTHR24029:SF0">
    <property type="entry name" value="UVRABC SYSTEM PROTEIN B"/>
    <property type="match status" value="1"/>
</dbReference>
<reference evidence="19" key="1">
    <citation type="journal article" date="2019" name="Int. J. Syst. Evol. Microbiol.">
        <title>The Global Catalogue of Microorganisms (GCM) 10K type strain sequencing project: providing services to taxonomists for standard genome sequencing and annotation.</title>
        <authorList>
            <consortium name="The Broad Institute Genomics Platform"/>
            <consortium name="The Broad Institute Genome Sequencing Center for Infectious Disease"/>
            <person name="Wu L."/>
            <person name="Ma J."/>
        </authorList>
    </citation>
    <scope>NUCLEOTIDE SEQUENCE [LARGE SCALE GENOMIC DNA]</scope>
    <source>
        <strain evidence="19">JCM 18274</strain>
    </source>
</reference>
<dbReference type="PROSITE" id="PS51192">
    <property type="entry name" value="HELICASE_ATP_BIND_1"/>
    <property type="match status" value="1"/>
</dbReference>
<dbReference type="SMART" id="SM00490">
    <property type="entry name" value="HELICc"/>
    <property type="match status" value="1"/>
</dbReference>
<comment type="subcellular location">
    <subcellularLocation>
        <location evidence="1 13 14">Cytoplasm</location>
    </subcellularLocation>
</comment>
<proteinExistence type="inferred from homology"/>
<dbReference type="SUPFAM" id="SSF46600">
    <property type="entry name" value="C-terminal UvrC-binding domain of UvrB"/>
    <property type="match status" value="1"/>
</dbReference>
<evidence type="ECO:0000259" key="15">
    <source>
        <dbReference type="PROSITE" id="PS50151"/>
    </source>
</evidence>
<dbReference type="InterPro" id="IPR006935">
    <property type="entry name" value="Helicase/UvrB_N"/>
</dbReference>
<evidence type="ECO:0000256" key="8">
    <source>
        <dbReference type="ARBA" id="ARBA00022881"/>
    </source>
</evidence>
<evidence type="ECO:0000313" key="18">
    <source>
        <dbReference type="EMBL" id="GAA4897092.1"/>
    </source>
</evidence>
<comment type="domain">
    <text evidence="13">The beta-hairpin motif is involved in DNA binding.</text>
</comment>
<comment type="function">
    <text evidence="13">The UvrABC repair system catalyzes the recognition and processing of DNA lesions. A damage recognition complex composed of 2 UvrA and 2 UvrB subunits scans DNA for abnormalities. Upon binding of the UvrA(2)B(2) complex to a putative damaged site, the DNA wraps around one UvrB monomer. DNA wrap is dependent on ATP binding by UvrB and probably causes local melting of the DNA helix, facilitating insertion of UvrB beta-hairpin between the DNA strands. Then UvrB probes one DNA strand for the presence of a lesion. If a lesion is found the UvrA subunits dissociate and the UvrB-DNA preincision complex is formed. This complex is subsequently bound by UvrC and the second UvrB is released. If no lesion is found, the DNA wraps around the other UvrB subunit that will check the other stand for damage.</text>
</comment>
<dbReference type="RefSeq" id="WP_345274236.1">
    <property type="nucleotide sequence ID" value="NZ_BAABJH010000005.1"/>
</dbReference>
<accession>A0ABP9FAI1</accession>
<keyword evidence="5 13" id="KW-0227">DNA damage</keyword>
<organism evidence="18 19">
    <name type="scientific">Flaviramulus aquimarinus</name>
    <dbReference type="NCBI Taxonomy" id="1170456"/>
    <lineage>
        <taxon>Bacteria</taxon>
        <taxon>Pseudomonadati</taxon>
        <taxon>Bacteroidota</taxon>
        <taxon>Flavobacteriia</taxon>
        <taxon>Flavobacteriales</taxon>
        <taxon>Flavobacteriaceae</taxon>
        <taxon>Flaviramulus</taxon>
    </lineage>
</organism>
<dbReference type="Pfam" id="PF00271">
    <property type="entry name" value="Helicase_C"/>
    <property type="match status" value="1"/>
</dbReference>
<dbReference type="PANTHER" id="PTHR24029">
    <property type="entry name" value="UVRABC SYSTEM PROTEIN B"/>
    <property type="match status" value="1"/>
</dbReference>
<dbReference type="Gene3D" id="4.10.860.10">
    <property type="entry name" value="UVR domain"/>
    <property type="match status" value="1"/>
</dbReference>
<dbReference type="SUPFAM" id="SSF52540">
    <property type="entry name" value="P-loop containing nucleoside triphosphate hydrolases"/>
    <property type="match status" value="2"/>
</dbReference>
<feature type="binding site" evidence="13">
    <location>
        <begin position="37"/>
        <end position="44"/>
    </location>
    <ligand>
        <name>ATP</name>
        <dbReference type="ChEBI" id="CHEBI:30616"/>
    </ligand>
</feature>
<feature type="domain" description="Helicase C-terminal" evidence="17">
    <location>
        <begin position="429"/>
        <end position="591"/>
    </location>
</feature>
<dbReference type="Pfam" id="PF17757">
    <property type="entry name" value="UvrB_inter"/>
    <property type="match status" value="1"/>
</dbReference>
<evidence type="ECO:0000256" key="4">
    <source>
        <dbReference type="ARBA" id="ARBA00022741"/>
    </source>
</evidence>
<keyword evidence="10 13" id="KW-0742">SOS response</keyword>
<keyword evidence="7 13" id="KW-0067">ATP-binding</keyword>
<evidence type="ECO:0000256" key="9">
    <source>
        <dbReference type="ARBA" id="ARBA00023204"/>
    </source>
</evidence>
<comment type="caution">
    <text evidence="18">The sequence shown here is derived from an EMBL/GenBank/DDBJ whole genome shotgun (WGS) entry which is preliminary data.</text>
</comment>
<dbReference type="InterPro" id="IPR024759">
    <property type="entry name" value="UvrB_YAD/RRR_dom"/>
</dbReference>
<evidence type="ECO:0000313" key="19">
    <source>
        <dbReference type="Proteomes" id="UP001500433"/>
    </source>
</evidence>
<dbReference type="InterPro" id="IPR027417">
    <property type="entry name" value="P-loop_NTPase"/>
</dbReference>
<comment type="similarity">
    <text evidence="2 13 14">Belongs to the UvrB family.</text>
</comment>
<protein>
    <recommendedName>
        <fullName evidence="12 13">UvrABC system protein B</fullName>
        <shortName evidence="13">Protein UvrB</shortName>
    </recommendedName>
    <alternativeName>
        <fullName evidence="13">Excinuclease ABC subunit B</fullName>
    </alternativeName>
</protein>
<dbReference type="PROSITE" id="PS51194">
    <property type="entry name" value="HELICASE_CTER"/>
    <property type="match status" value="1"/>
</dbReference>
<dbReference type="CDD" id="cd17916">
    <property type="entry name" value="DEXHc_UvrB"/>
    <property type="match status" value="1"/>
</dbReference>
<dbReference type="InterPro" id="IPR041471">
    <property type="entry name" value="UvrB_inter"/>
</dbReference>
<dbReference type="InterPro" id="IPR001650">
    <property type="entry name" value="Helicase_C-like"/>
</dbReference>
<evidence type="ECO:0000259" key="16">
    <source>
        <dbReference type="PROSITE" id="PS51192"/>
    </source>
</evidence>
<dbReference type="EMBL" id="BAABJH010000005">
    <property type="protein sequence ID" value="GAA4897092.1"/>
    <property type="molecule type" value="Genomic_DNA"/>
</dbReference>
<dbReference type="SMART" id="SM00487">
    <property type="entry name" value="DEXDc"/>
    <property type="match status" value="1"/>
</dbReference>
<keyword evidence="6 13" id="KW-0228">DNA excision</keyword>
<evidence type="ECO:0000256" key="11">
    <source>
        <dbReference type="ARBA" id="ARBA00026033"/>
    </source>
</evidence>
<evidence type="ECO:0000256" key="14">
    <source>
        <dbReference type="RuleBase" id="RU003587"/>
    </source>
</evidence>
<sequence>MQFKIESEFKPTGDQPQAIKQLVDGIVSNEKYQTLLGVTGSGKTFTVANVIEEIQRPTLILAHNKTLAAQLYSEFKQFFPNNAVEYFVSYYDYYQPEAYIPVSGVYIEKDLSINEEIEKMRLSATSSLLSGRRDVLVVASVSCIYGIGNPIEFQKNVISLKREQVISRTQLLHSLVQSLYSRTEADFKHGNFRIKGDTVDIFPSYADDAYRIHFFGDEIEDIESFNIQTNKVIEKYDQLTIYPANMFVTSPDVLQSAIKDIQNDLVKQHDYFKDIGKHLEAKRLKERTEFDLEMIRELGYCSGIENYSRYLDRRLPGTRPFCLLDYFPDDYLMVVDESHVTISQVHAMYGGDRSRKENLVDYGFRLPAAMDNRPLKFEEFEAIQNQVIYVSATPADYELQKTDGVYVEQVIRPTGLLDPIIEIRPSLNQIDDLIEEIQQRIEKDERVLVTTLTKRMAEELTKYLDRIQIRCRYIHSDVDTLERVEIMQDLRKGLFDVLVGVNLLREGLDLPEVSLVAILDADKEGFLRSARSLTQTVGRAARHLNGKAIMYADKITKSMQKTIDETEYRREKQIAYNTENNITPKALNKSLDNALSKNSVSTYSYELEVAKAAEPESEYLSKPELEKKIREKRKLMEEAAKALDFIVAAKLRDDIKSYQNKLEKLKG</sequence>
<dbReference type="Pfam" id="PF04851">
    <property type="entry name" value="ResIII"/>
    <property type="match status" value="1"/>
</dbReference>
<dbReference type="CDD" id="cd18790">
    <property type="entry name" value="SF2_C_UvrB"/>
    <property type="match status" value="1"/>
</dbReference>
<dbReference type="InterPro" id="IPR001943">
    <property type="entry name" value="UVR_dom"/>
</dbReference>
<keyword evidence="4 13" id="KW-0547">Nucleotide-binding</keyword>
<dbReference type="Pfam" id="PF02151">
    <property type="entry name" value="UVR"/>
    <property type="match status" value="1"/>
</dbReference>
<evidence type="ECO:0000259" key="17">
    <source>
        <dbReference type="PROSITE" id="PS51194"/>
    </source>
</evidence>
<dbReference type="HAMAP" id="MF_00204">
    <property type="entry name" value="UvrB"/>
    <property type="match status" value="1"/>
</dbReference>
<keyword evidence="3 13" id="KW-0963">Cytoplasm</keyword>
<feature type="domain" description="Helicase ATP-binding" evidence="16">
    <location>
        <begin position="24"/>
        <end position="160"/>
    </location>
</feature>
<evidence type="ECO:0000256" key="12">
    <source>
        <dbReference type="ARBA" id="ARBA00029504"/>
    </source>
</evidence>
<name>A0ABP9FAI1_9FLAO</name>
<dbReference type="PROSITE" id="PS50151">
    <property type="entry name" value="UVR"/>
    <property type="match status" value="1"/>
</dbReference>
<dbReference type="InterPro" id="IPR014001">
    <property type="entry name" value="Helicase_ATP-bd"/>
</dbReference>
<evidence type="ECO:0000256" key="3">
    <source>
        <dbReference type="ARBA" id="ARBA00022490"/>
    </source>
</evidence>
<evidence type="ECO:0000256" key="13">
    <source>
        <dbReference type="HAMAP-Rule" id="MF_00204"/>
    </source>
</evidence>
<evidence type="ECO:0000256" key="5">
    <source>
        <dbReference type="ARBA" id="ARBA00022763"/>
    </source>
</evidence>
<feature type="short sequence motif" description="Beta-hairpin" evidence="13">
    <location>
        <begin position="90"/>
        <end position="113"/>
    </location>
</feature>
<evidence type="ECO:0000256" key="1">
    <source>
        <dbReference type="ARBA" id="ARBA00004496"/>
    </source>
</evidence>
<dbReference type="InterPro" id="IPR004807">
    <property type="entry name" value="UvrB"/>
</dbReference>
<dbReference type="InterPro" id="IPR036876">
    <property type="entry name" value="UVR_dom_sf"/>
</dbReference>
<dbReference type="NCBIfam" id="TIGR00631">
    <property type="entry name" value="uvrb"/>
    <property type="match status" value="1"/>
</dbReference>